<evidence type="ECO:0000256" key="4">
    <source>
        <dbReference type="ARBA" id="ARBA00023295"/>
    </source>
</evidence>
<keyword evidence="3 5" id="KW-0378">Hydrolase</keyword>
<dbReference type="PRINTS" id="PR00743">
    <property type="entry name" value="GLHYDRLASE36"/>
</dbReference>
<dbReference type="CDD" id="cd14791">
    <property type="entry name" value="GH36"/>
    <property type="match status" value="1"/>
</dbReference>
<sequence>MTETIHLRGPRGSAVIDPATGTVLHWGAPLEAEDLPGLRTAVTPAVPEAGLDDPVPLTLAPEEGSGFPSRPAVTGRRPDGTAWSPRFHHVEHSADGDALTIRSQDPVAGLRLEVTAVLSGDVLRVSLRLTNTGDTPYLLDGLVATLPLPAHADEVLHFTGRWCREWQEQRTPVGVGALVQENRRGRTSHDNPPGLVVGTPGFGERHGEVWGAHLGWSGNHQFRVERLATGQVFLQAGELLMPGEVTLAPGESYETPGLYAAYSGDGLGSMSAAFHTFLRSRPAHPASPRPVLINTWEAVYFDHDLDRLRSLADSAAELGVERFVLDDGWFLGRRDDSAGLGDWYVDPVMYPDGLTPLIDHVRSLGMEFGLWVEPEMVNPDSDLLRAHPDWALTTAGYDPLTFRRQLVLDLGRPEAFAHILERLDALLSEYDIAYLKWDMNRDLVQASGADGTAGVRAQTLAYYALVDALRARHPGVEIESCSSGGARADFAVLERTQRIWTSDCNDAHERQSIQRGFSYFFPPEVMGAHIGPPRAHTTGRVHDLEFRVATALFGHLGIEWDVTAAGPGDREVIAGAIAAHRRLRPLLHSGTVVRLDGLSHGAVAADRSAALFAFVQTAADRCTGPAPLRLAGLDPERSYRVRRLAPGAHGHGPAKSLPLWLAEGAVLTGRQLAAHGLAMPLLNPDHVLLVECAAV</sequence>
<dbReference type="Gene3D" id="2.70.98.60">
    <property type="entry name" value="alpha-galactosidase from lactobacil brevis"/>
    <property type="match status" value="1"/>
</dbReference>
<gene>
    <name evidence="10" type="primary">galA</name>
    <name evidence="10" type="ORF">GCM10012280_55030</name>
</gene>
<dbReference type="PANTHER" id="PTHR43053">
    <property type="entry name" value="GLYCOSIDASE FAMILY 31"/>
    <property type="match status" value="1"/>
</dbReference>
<keyword evidence="11" id="KW-1185">Reference proteome</keyword>
<name>A0A917ZVQ3_9ACTN</name>
<feature type="binding site" evidence="7">
    <location>
        <position position="162"/>
    </location>
    <ligand>
        <name>substrate</name>
    </ligand>
</feature>
<feature type="domain" description="Glycosyl hydrolase family 36 N-terminal" evidence="9">
    <location>
        <begin position="23"/>
        <end position="248"/>
    </location>
</feature>
<evidence type="ECO:0000313" key="10">
    <source>
        <dbReference type="EMBL" id="GGO96162.1"/>
    </source>
</evidence>
<evidence type="ECO:0000256" key="2">
    <source>
        <dbReference type="ARBA" id="ARBA00012755"/>
    </source>
</evidence>
<feature type="active site" description="Nucleophile" evidence="6">
    <location>
        <position position="438"/>
    </location>
</feature>
<keyword evidence="4 5" id="KW-0326">Glycosidase</keyword>
<dbReference type="InterPro" id="IPR013785">
    <property type="entry name" value="Aldolase_TIM"/>
</dbReference>
<evidence type="ECO:0000256" key="1">
    <source>
        <dbReference type="ARBA" id="ARBA00001255"/>
    </source>
</evidence>
<dbReference type="InterPro" id="IPR017853">
    <property type="entry name" value="GH"/>
</dbReference>
<dbReference type="InterPro" id="IPR050985">
    <property type="entry name" value="Alpha-glycosidase_related"/>
</dbReference>
<proteinExistence type="inferred from homology"/>
<feature type="binding site" evidence="7">
    <location>
        <begin position="326"/>
        <end position="327"/>
    </location>
    <ligand>
        <name>substrate</name>
    </ligand>
</feature>
<dbReference type="Gene3D" id="2.60.40.1180">
    <property type="entry name" value="Golgi alpha-mannosidase II"/>
    <property type="match status" value="1"/>
</dbReference>
<dbReference type="RefSeq" id="WP_189134509.1">
    <property type="nucleotide sequence ID" value="NZ_BMMS01000028.1"/>
</dbReference>
<comment type="catalytic activity">
    <reaction evidence="1 5">
        <text>Hydrolysis of terminal, non-reducing alpha-D-galactose residues in alpha-D-galactosides, including galactose oligosaccharides, galactomannans and galactolipids.</text>
        <dbReference type="EC" id="3.2.1.22"/>
    </reaction>
</comment>
<dbReference type="Proteomes" id="UP000641932">
    <property type="component" value="Unassembled WGS sequence"/>
</dbReference>
<dbReference type="FunFam" id="3.20.20.70:FF:000118">
    <property type="entry name" value="Alpha-galactosidase"/>
    <property type="match status" value="1"/>
</dbReference>
<protein>
    <recommendedName>
        <fullName evidence="2 5">Alpha-galactosidase</fullName>
        <ecNumber evidence="2 5">3.2.1.22</ecNumber>
    </recommendedName>
</protein>
<dbReference type="Pfam" id="PF16875">
    <property type="entry name" value="Glyco_hydro_36N"/>
    <property type="match status" value="1"/>
</dbReference>
<dbReference type="GO" id="GO:0016052">
    <property type="term" value="P:carbohydrate catabolic process"/>
    <property type="evidence" value="ECO:0007669"/>
    <property type="project" value="InterPro"/>
</dbReference>
<dbReference type="InterPro" id="IPR031705">
    <property type="entry name" value="Glyco_hydro_36_C"/>
</dbReference>
<reference evidence="10" key="2">
    <citation type="submission" date="2020-09" db="EMBL/GenBank/DDBJ databases">
        <authorList>
            <person name="Sun Q."/>
            <person name="Zhou Y."/>
        </authorList>
    </citation>
    <scope>NUCLEOTIDE SEQUENCE</scope>
    <source>
        <strain evidence="10">CGMCC 4.7201</strain>
    </source>
</reference>
<dbReference type="PANTHER" id="PTHR43053:SF3">
    <property type="entry name" value="ALPHA-GALACTOSIDASE C-RELATED"/>
    <property type="match status" value="1"/>
</dbReference>
<feature type="active site" description="Proton donor" evidence="6">
    <location>
        <position position="503"/>
    </location>
</feature>
<evidence type="ECO:0000256" key="6">
    <source>
        <dbReference type="PIRSR" id="PIRSR005536-1"/>
    </source>
</evidence>
<evidence type="ECO:0000256" key="5">
    <source>
        <dbReference type="PIRNR" id="PIRNR005536"/>
    </source>
</evidence>
<evidence type="ECO:0000259" key="8">
    <source>
        <dbReference type="Pfam" id="PF16874"/>
    </source>
</evidence>
<feature type="domain" description="Glycosyl hydrolase family 36 C-terminal" evidence="8">
    <location>
        <begin position="602"/>
        <end position="681"/>
    </location>
</feature>
<dbReference type="InterPro" id="IPR038417">
    <property type="entry name" value="Alpga-gal_N_sf"/>
</dbReference>
<feature type="binding site" evidence="7">
    <location>
        <position position="481"/>
    </location>
    <ligand>
        <name>substrate</name>
    </ligand>
</feature>
<dbReference type="InterPro" id="IPR031704">
    <property type="entry name" value="Glyco_hydro_36_N"/>
</dbReference>
<dbReference type="EMBL" id="BMMS01000028">
    <property type="protein sequence ID" value="GGO96162.1"/>
    <property type="molecule type" value="Genomic_DNA"/>
</dbReference>
<dbReference type="AlphaFoldDB" id="A0A917ZVQ3"/>
<organism evidence="10 11">
    <name type="scientific">Wenjunlia tyrosinilytica</name>
    <dbReference type="NCBI Taxonomy" id="1544741"/>
    <lineage>
        <taxon>Bacteria</taxon>
        <taxon>Bacillati</taxon>
        <taxon>Actinomycetota</taxon>
        <taxon>Actinomycetes</taxon>
        <taxon>Kitasatosporales</taxon>
        <taxon>Streptomycetaceae</taxon>
        <taxon>Wenjunlia</taxon>
    </lineage>
</organism>
<dbReference type="SUPFAM" id="SSF51445">
    <property type="entry name" value="(Trans)glycosidases"/>
    <property type="match status" value="1"/>
</dbReference>
<feature type="binding site" evidence="7">
    <location>
        <position position="403"/>
    </location>
    <ligand>
        <name>substrate</name>
    </ligand>
</feature>
<feature type="binding site" evidence="7">
    <location>
        <begin position="436"/>
        <end position="440"/>
    </location>
    <ligand>
        <name>substrate</name>
    </ligand>
</feature>
<evidence type="ECO:0000259" key="9">
    <source>
        <dbReference type="Pfam" id="PF16875"/>
    </source>
</evidence>
<comment type="caution">
    <text evidence="10">The sequence shown here is derived from an EMBL/GenBank/DDBJ whole genome shotgun (WGS) entry which is preliminary data.</text>
</comment>
<dbReference type="InterPro" id="IPR013780">
    <property type="entry name" value="Glyco_hydro_b"/>
</dbReference>
<comment type="similarity">
    <text evidence="5">Belongs to the glycosyl hydrolase.</text>
</comment>
<dbReference type="GO" id="GO:0004557">
    <property type="term" value="F:alpha-galactosidase activity"/>
    <property type="evidence" value="ECO:0007669"/>
    <property type="project" value="UniProtKB-UniRule"/>
</dbReference>
<evidence type="ECO:0000313" key="11">
    <source>
        <dbReference type="Proteomes" id="UP000641932"/>
    </source>
</evidence>
<dbReference type="Gene3D" id="3.20.20.70">
    <property type="entry name" value="Aldolase class I"/>
    <property type="match status" value="1"/>
</dbReference>
<dbReference type="InterPro" id="IPR002252">
    <property type="entry name" value="Glyco_hydro_36"/>
</dbReference>
<dbReference type="EC" id="3.2.1.22" evidence="2 5"/>
<reference evidence="10" key="1">
    <citation type="journal article" date="2014" name="Int. J. Syst. Evol. Microbiol.">
        <title>Complete genome sequence of Corynebacterium casei LMG S-19264T (=DSM 44701T), isolated from a smear-ripened cheese.</title>
        <authorList>
            <consortium name="US DOE Joint Genome Institute (JGI-PGF)"/>
            <person name="Walter F."/>
            <person name="Albersmeier A."/>
            <person name="Kalinowski J."/>
            <person name="Ruckert C."/>
        </authorList>
    </citation>
    <scope>NUCLEOTIDE SEQUENCE</scope>
    <source>
        <strain evidence="10">CGMCC 4.7201</strain>
    </source>
</reference>
<accession>A0A917ZVQ3</accession>
<dbReference type="PIRSF" id="PIRSF005536">
    <property type="entry name" value="Agal"/>
    <property type="match status" value="1"/>
</dbReference>
<feature type="binding site" evidence="7">
    <location>
        <position position="503"/>
    </location>
    <ligand>
        <name>substrate</name>
    </ligand>
</feature>
<dbReference type="Pfam" id="PF02065">
    <property type="entry name" value="Melibiase"/>
    <property type="match status" value="1"/>
</dbReference>
<dbReference type="InterPro" id="IPR000111">
    <property type="entry name" value="Glyco_hydro_27/36_CS"/>
</dbReference>
<evidence type="ECO:0000256" key="3">
    <source>
        <dbReference type="ARBA" id="ARBA00022801"/>
    </source>
</evidence>
<evidence type="ECO:0000256" key="7">
    <source>
        <dbReference type="PIRSR" id="PIRSR005536-2"/>
    </source>
</evidence>
<dbReference type="PROSITE" id="PS00512">
    <property type="entry name" value="ALPHA_GALACTOSIDASE"/>
    <property type="match status" value="1"/>
</dbReference>
<dbReference type="Pfam" id="PF16874">
    <property type="entry name" value="Glyco_hydro_36C"/>
    <property type="match status" value="1"/>
</dbReference>